<feature type="chain" id="PRO_5008691130" evidence="1">
    <location>
        <begin position="21"/>
        <end position="303"/>
    </location>
</feature>
<dbReference type="GO" id="GO:0015689">
    <property type="term" value="P:molybdate ion transport"/>
    <property type="evidence" value="ECO:0007669"/>
    <property type="project" value="TreeGrafter"/>
</dbReference>
<dbReference type="PANTHER" id="PTHR30632">
    <property type="entry name" value="MOLYBDATE-BINDING PERIPLASMIC PROTEIN"/>
    <property type="match status" value="1"/>
</dbReference>
<dbReference type="RefSeq" id="WP_089712674.1">
    <property type="nucleotide sequence ID" value="NZ_FMAR01000008.1"/>
</dbReference>
<dbReference type="GO" id="GO:0030973">
    <property type="term" value="F:molybdate ion binding"/>
    <property type="evidence" value="ECO:0007669"/>
    <property type="project" value="TreeGrafter"/>
</dbReference>
<dbReference type="EMBL" id="FMAR01000008">
    <property type="protein sequence ID" value="SCC42416.1"/>
    <property type="molecule type" value="Genomic_DNA"/>
</dbReference>
<accession>A0A1C4EFK9</accession>
<dbReference type="SUPFAM" id="SSF53850">
    <property type="entry name" value="Periplasmic binding protein-like II"/>
    <property type="match status" value="1"/>
</dbReference>
<dbReference type="STRING" id="1335309.GA0116948_10877"/>
<dbReference type="Proteomes" id="UP000242818">
    <property type="component" value="Unassembled WGS sequence"/>
</dbReference>
<reference evidence="2 3" key="1">
    <citation type="submission" date="2016-08" db="EMBL/GenBank/DDBJ databases">
        <authorList>
            <person name="Seilhamer J.J."/>
        </authorList>
    </citation>
    <scope>NUCLEOTIDE SEQUENCE [LARGE SCALE GENOMIC DNA]</scope>
    <source>
        <strain evidence="2 3">A37T2</strain>
    </source>
</reference>
<keyword evidence="3" id="KW-1185">Reference proteome</keyword>
<keyword evidence="1" id="KW-0732">Signal</keyword>
<dbReference type="OrthoDB" id="9802127at2"/>
<sequence length="303" mass="33592">MKRKLSMMAVLLAASLTTYAQQHHYDPPWNTPPQSKVSFTVPGIDNIPDLYGDINDPQLVVFFGGNQFMCIDDLLSAFKKAYPAYQRIFAETLPPGILARQIAGGDLTIGNLHITLPPDVFTAGKGQLHEMAALFSDTASYTANKLAIMVQQGNPKHIHGLKDLGRAGVRVSMPNPAWEGIGQQLQHCFVIAGGDSLRQAIMNTKVKDGSTFLTQIHHRQTPMRVLYDQSDAGPVWYSEVYYQQLIGHPVDLIPIPDQENITAIYTAGVMKNAPHAQAGRDFLHFLQSTAAREVYKKYGFDVW</sequence>
<dbReference type="PANTHER" id="PTHR30632:SF0">
    <property type="entry name" value="SULFATE-BINDING PROTEIN"/>
    <property type="match status" value="1"/>
</dbReference>
<gene>
    <name evidence="2" type="ORF">GA0116948_10877</name>
</gene>
<evidence type="ECO:0000313" key="2">
    <source>
        <dbReference type="EMBL" id="SCC42416.1"/>
    </source>
</evidence>
<evidence type="ECO:0000256" key="1">
    <source>
        <dbReference type="SAM" id="SignalP"/>
    </source>
</evidence>
<protein>
    <submittedName>
        <fullName evidence="2">ABC-type molybdate transport system, substrate-binding protein</fullName>
    </submittedName>
</protein>
<organism evidence="2 3">
    <name type="scientific">Chitinophaga costaii</name>
    <dbReference type="NCBI Taxonomy" id="1335309"/>
    <lineage>
        <taxon>Bacteria</taxon>
        <taxon>Pseudomonadati</taxon>
        <taxon>Bacteroidota</taxon>
        <taxon>Chitinophagia</taxon>
        <taxon>Chitinophagales</taxon>
        <taxon>Chitinophagaceae</taxon>
        <taxon>Chitinophaga</taxon>
    </lineage>
</organism>
<name>A0A1C4EFK9_9BACT</name>
<feature type="signal peptide" evidence="1">
    <location>
        <begin position="1"/>
        <end position="20"/>
    </location>
</feature>
<proteinExistence type="predicted"/>
<dbReference type="Gene3D" id="3.40.190.10">
    <property type="entry name" value="Periplasmic binding protein-like II"/>
    <property type="match status" value="2"/>
</dbReference>
<evidence type="ECO:0000313" key="3">
    <source>
        <dbReference type="Proteomes" id="UP000242818"/>
    </source>
</evidence>
<dbReference type="AlphaFoldDB" id="A0A1C4EFK9"/>
<dbReference type="Pfam" id="PF13531">
    <property type="entry name" value="SBP_bac_11"/>
    <property type="match status" value="1"/>
</dbReference>
<dbReference type="InterPro" id="IPR050682">
    <property type="entry name" value="ModA/WtpA"/>
</dbReference>